<dbReference type="EMBL" id="BAAAMK010000009">
    <property type="protein sequence ID" value="GAA1964038.1"/>
    <property type="molecule type" value="Genomic_DNA"/>
</dbReference>
<accession>A0ABP5CJK8</accession>
<comment type="caution">
    <text evidence="1">The sequence shown here is derived from an EMBL/GenBank/DDBJ whole genome shotgun (WGS) entry which is preliminary data.</text>
</comment>
<proteinExistence type="predicted"/>
<keyword evidence="2" id="KW-1185">Reference proteome</keyword>
<sequence length="77" mass="8136">MSRVAGSSAALAETAPMATDPATSVISVPVAIALREGRDIRPPASLVIFMKGCNTFRMRVRCAECAAQRSSRGVNRT</sequence>
<gene>
    <name evidence="1" type="ORF">GCM10009717_33540</name>
</gene>
<evidence type="ECO:0000313" key="2">
    <source>
        <dbReference type="Proteomes" id="UP001499954"/>
    </source>
</evidence>
<evidence type="ECO:0000313" key="1">
    <source>
        <dbReference type="EMBL" id="GAA1964038.1"/>
    </source>
</evidence>
<reference evidence="2" key="1">
    <citation type="journal article" date="2019" name="Int. J. Syst. Evol. Microbiol.">
        <title>The Global Catalogue of Microorganisms (GCM) 10K type strain sequencing project: providing services to taxonomists for standard genome sequencing and annotation.</title>
        <authorList>
            <consortium name="The Broad Institute Genomics Platform"/>
            <consortium name="The Broad Institute Genome Sequencing Center for Infectious Disease"/>
            <person name="Wu L."/>
            <person name="Ma J."/>
        </authorList>
    </citation>
    <scope>NUCLEOTIDE SEQUENCE [LARGE SCALE GENOMIC DNA]</scope>
    <source>
        <strain evidence="2">JCM 13584</strain>
    </source>
</reference>
<dbReference type="Proteomes" id="UP001499954">
    <property type="component" value="Unassembled WGS sequence"/>
</dbReference>
<name>A0ABP5CJK8_9MICO</name>
<organism evidence="1 2">
    <name type="scientific">Agromyces allii</name>
    <dbReference type="NCBI Taxonomy" id="393607"/>
    <lineage>
        <taxon>Bacteria</taxon>
        <taxon>Bacillati</taxon>
        <taxon>Actinomycetota</taxon>
        <taxon>Actinomycetes</taxon>
        <taxon>Micrococcales</taxon>
        <taxon>Microbacteriaceae</taxon>
        <taxon>Agromyces</taxon>
    </lineage>
</organism>
<protein>
    <submittedName>
        <fullName evidence="1">Uncharacterized protein</fullName>
    </submittedName>
</protein>